<sequence>MKEVSSGYLQKQYRLSRSDVMRISKDNPWAHASNGCYDEDQFVTAMGEYKSRVQSTSTGAMKNSAAGKPSGAKRGRPAGGGIARSPADSANLGADATFAPGAEGHSVAEQAARVRLDRARSEARRSELKADAEAGLLVERAAVRTIVVRILSEGRARLQAIPGRLAPTLVGLTAAEIDTAIRAEIVAALADLARIEEAI</sequence>
<proteinExistence type="predicted"/>
<organism evidence="2 3">
    <name type="scientific">Siculibacillus lacustris</name>
    <dbReference type="NCBI Taxonomy" id="1549641"/>
    <lineage>
        <taxon>Bacteria</taxon>
        <taxon>Pseudomonadati</taxon>
        <taxon>Pseudomonadota</taxon>
        <taxon>Alphaproteobacteria</taxon>
        <taxon>Hyphomicrobiales</taxon>
        <taxon>Ancalomicrobiaceae</taxon>
        <taxon>Siculibacillus</taxon>
    </lineage>
</organism>
<evidence type="ECO:0000256" key="1">
    <source>
        <dbReference type="SAM" id="MobiDB-lite"/>
    </source>
</evidence>
<keyword evidence="3" id="KW-1185">Reference proteome</keyword>
<protein>
    <submittedName>
        <fullName evidence="2">Uncharacterized protein</fullName>
    </submittedName>
</protein>
<evidence type="ECO:0000313" key="2">
    <source>
        <dbReference type="EMBL" id="TBW35070.1"/>
    </source>
</evidence>
<feature type="region of interest" description="Disordered" evidence="1">
    <location>
        <begin position="52"/>
        <end position="105"/>
    </location>
</feature>
<dbReference type="OrthoDB" id="6050435at2"/>
<gene>
    <name evidence="2" type="ORF">EYW49_16605</name>
</gene>
<comment type="caution">
    <text evidence="2">The sequence shown here is derived from an EMBL/GenBank/DDBJ whole genome shotgun (WGS) entry which is preliminary data.</text>
</comment>
<dbReference type="EMBL" id="SJFN01000028">
    <property type="protein sequence ID" value="TBW35070.1"/>
    <property type="molecule type" value="Genomic_DNA"/>
</dbReference>
<reference evidence="2 3" key="1">
    <citation type="submission" date="2019-02" db="EMBL/GenBank/DDBJ databases">
        <title>Siculibacillus lacustris gen. nov., sp. nov., a new rosette-forming bacterium isolated from a freshwater crater lake (Lake St. Ana, Romania).</title>
        <authorList>
            <person name="Felfoldi T."/>
            <person name="Marton Z."/>
            <person name="Szabo A."/>
            <person name="Mentes A."/>
            <person name="Boka K."/>
            <person name="Marialigeti K."/>
            <person name="Mathe I."/>
            <person name="Koncz M."/>
            <person name="Schumann P."/>
            <person name="Toth E."/>
        </authorList>
    </citation>
    <scope>NUCLEOTIDE SEQUENCE [LARGE SCALE GENOMIC DNA]</scope>
    <source>
        <strain evidence="2 3">SA-279</strain>
    </source>
</reference>
<dbReference type="AlphaFoldDB" id="A0A4Q9VJN8"/>
<feature type="compositionally biased region" description="Polar residues" evidence="1">
    <location>
        <begin position="52"/>
        <end position="61"/>
    </location>
</feature>
<dbReference type="Proteomes" id="UP000292781">
    <property type="component" value="Unassembled WGS sequence"/>
</dbReference>
<dbReference type="RefSeq" id="WP_131310749.1">
    <property type="nucleotide sequence ID" value="NZ_SJFN01000028.1"/>
</dbReference>
<evidence type="ECO:0000313" key="3">
    <source>
        <dbReference type="Proteomes" id="UP000292781"/>
    </source>
</evidence>
<accession>A0A4Q9VJN8</accession>
<name>A0A4Q9VJN8_9HYPH</name>